<dbReference type="Gene3D" id="3.40.50.1820">
    <property type="entry name" value="alpha/beta hydrolase"/>
    <property type="match status" value="1"/>
</dbReference>
<comment type="catalytic activity">
    <reaction evidence="4">
        <text>a monoacylglycerol + H2O = glycerol + a fatty acid + H(+)</text>
        <dbReference type="Rhea" id="RHEA:15245"/>
        <dbReference type="ChEBI" id="CHEBI:15377"/>
        <dbReference type="ChEBI" id="CHEBI:15378"/>
        <dbReference type="ChEBI" id="CHEBI:17408"/>
        <dbReference type="ChEBI" id="CHEBI:17754"/>
        <dbReference type="ChEBI" id="CHEBI:28868"/>
    </reaction>
</comment>
<dbReference type="CDD" id="cd00519">
    <property type="entry name" value="Lipase_3"/>
    <property type="match status" value="1"/>
</dbReference>
<reference evidence="6 7" key="1">
    <citation type="submission" date="2019-12" db="EMBL/GenBank/DDBJ databases">
        <authorList>
            <person name="Floudas D."/>
            <person name="Bentzer J."/>
            <person name="Ahren D."/>
            <person name="Johansson T."/>
            <person name="Persson P."/>
            <person name="Tunlid A."/>
        </authorList>
    </citation>
    <scope>NUCLEOTIDE SEQUENCE [LARGE SCALE GENOMIC DNA]</scope>
    <source>
        <strain evidence="6 7">CBS 102.39</strain>
    </source>
</reference>
<evidence type="ECO:0000256" key="1">
    <source>
        <dbReference type="ARBA" id="ARBA00023157"/>
    </source>
</evidence>
<evidence type="ECO:0000259" key="5">
    <source>
        <dbReference type="Pfam" id="PF01764"/>
    </source>
</evidence>
<dbReference type="PANTHER" id="PTHR45856:SF11">
    <property type="entry name" value="FUNGAL LIPASE-LIKE DOMAIN-CONTAINING PROTEIN"/>
    <property type="match status" value="1"/>
</dbReference>
<comment type="catalytic activity">
    <reaction evidence="3">
        <text>a diacylglycerol + H2O = a monoacylglycerol + a fatty acid + H(+)</text>
        <dbReference type="Rhea" id="RHEA:32731"/>
        <dbReference type="ChEBI" id="CHEBI:15377"/>
        <dbReference type="ChEBI" id="CHEBI:15378"/>
        <dbReference type="ChEBI" id="CHEBI:17408"/>
        <dbReference type="ChEBI" id="CHEBI:18035"/>
        <dbReference type="ChEBI" id="CHEBI:28868"/>
    </reaction>
</comment>
<dbReference type="SUPFAM" id="SSF53474">
    <property type="entry name" value="alpha/beta-Hydrolases"/>
    <property type="match status" value="1"/>
</dbReference>
<evidence type="ECO:0000256" key="2">
    <source>
        <dbReference type="ARBA" id="ARBA00043996"/>
    </source>
</evidence>
<dbReference type="InterPro" id="IPR029058">
    <property type="entry name" value="AB_hydrolase_fold"/>
</dbReference>
<dbReference type="EMBL" id="JAACJL010000015">
    <property type="protein sequence ID" value="KAF4621141.1"/>
    <property type="molecule type" value="Genomic_DNA"/>
</dbReference>
<protein>
    <recommendedName>
        <fullName evidence="5">Fungal lipase-type domain-containing protein</fullName>
    </recommendedName>
</protein>
<comment type="similarity">
    <text evidence="2">Belongs to the AB hydrolase superfamily. Lipase family. Class 3 subfamily.</text>
</comment>
<dbReference type="PANTHER" id="PTHR45856">
    <property type="entry name" value="ALPHA/BETA-HYDROLASES SUPERFAMILY PROTEIN"/>
    <property type="match status" value="1"/>
</dbReference>
<organism evidence="6 7">
    <name type="scientific">Agrocybe pediades</name>
    <dbReference type="NCBI Taxonomy" id="84607"/>
    <lineage>
        <taxon>Eukaryota</taxon>
        <taxon>Fungi</taxon>
        <taxon>Dikarya</taxon>
        <taxon>Basidiomycota</taxon>
        <taxon>Agaricomycotina</taxon>
        <taxon>Agaricomycetes</taxon>
        <taxon>Agaricomycetidae</taxon>
        <taxon>Agaricales</taxon>
        <taxon>Agaricineae</taxon>
        <taxon>Strophariaceae</taxon>
        <taxon>Agrocybe</taxon>
    </lineage>
</organism>
<dbReference type="InterPro" id="IPR051218">
    <property type="entry name" value="Sec_MonoDiacylglyc_Lipase"/>
</dbReference>
<sequence length="421" mass="46625">MLSDVPTMLFRSVHYIVLAMCSVTTSSANSRLTKRMYVPAISSNIVVLPFPQFPRILAWISEALRGACTKVDRLAFLGRDQMTFQQSTLFRVISKGPTVCSAPQSLCHHFETKESTMRFQTILTLSSFLAFPLGVVANPILETRANGIDQTTYNDLERYTKYSSAVYQWICPKPLGNKLVTQFEKSWTQGLVVRDDSRKEIVVAFRGTMELGDAFVDLQIIMQPLKSTGLTSVGDSKVHTGFQFAYNVVADTVLKEVKAQISSYPSYKVVVAGHSLGGAVATFAAISIKSALPNTPLKLYTYGQPRVGNAAFASYVEKKIGVNNIYRAVHTYDGVPTILFKALGYRHFGTEYWHFEDPAKASNVKKCAASDDPTCSDSIPSTFINPAHPLYFGNGMSPHFADYMRLQTLRVVMALNPLLCI</sequence>
<accession>A0A8H4R2Q3</accession>
<dbReference type="Proteomes" id="UP000521872">
    <property type="component" value="Unassembled WGS sequence"/>
</dbReference>
<dbReference type="AlphaFoldDB" id="A0A8H4R2Q3"/>
<evidence type="ECO:0000256" key="4">
    <source>
        <dbReference type="ARBA" id="ARBA00048461"/>
    </source>
</evidence>
<dbReference type="Pfam" id="PF01764">
    <property type="entry name" value="Lipase_3"/>
    <property type="match status" value="1"/>
</dbReference>
<proteinExistence type="inferred from homology"/>
<evidence type="ECO:0000313" key="6">
    <source>
        <dbReference type="EMBL" id="KAF4621141.1"/>
    </source>
</evidence>
<keyword evidence="7" id="KW-1185">Reference proteome</keyword>
<feature type="domain" description="Fungal lipase-type" evidence="5">
    <location>
        <begin position="202"/>
        <end position="340"/>
    </location>
</feature>
<comment type="caution">
    <text evidence="6">The sequence shown here is derived from an EMBL/GenBank/DDBJ whole genome shotgun (WGS) entry which is preliminary data.</text>
</comment>
<evidence type="ECO:0000313" key="7">
    <source>
        <dbReference type="Proteomes" id="UP000521872"/>
    </source>
</evidence>
<keyword evidence="1" id="KW-1015">Disulfide bond</keyword>
<evidence type="ECO:0000256" key="3">
    <source>
        <dbReference type="ARBA" id="ARBA00047591"/>
    </source>
</evidence>
<name>A0A8H4R2Q3_9AGAR</name>
<dbReference type="InterPro" id="IPR002921">
    <property type="entry name" value="Fungal_lipase-type"/>
</dbReference>
<dbReference type="GO" id="GO:0006629">
    <property type="term" value="P:lipid metabolic process"/>
    <property type="evidence" value="ECO:0007669"/>
    <property type="project" value="InterPro"/>
</dbReference>
<gene>
    <name evidence="6" type="ORF">D9613_000289</name>
</gene>